<dbReference type="Gene3D" id="3.40.50.150">
    <property type="entry name" value="Vaccinia Virus protein VP39"/>
    <property type="match status" value="1"/>
</dbReference>
<sequence length="192" mass="20371">MVAVGEPGERVLHLQCGAGGLTKLLASQGLTVVGADTEVDAALARGLTAKKYLGEPLSRMSLGSASGSEGFDVVFYYGSDDHESRRVASLLARDAAAEELWRVVKLGGRVCLELAAGAEEDSPRKARLLACALRGRAQLRASAPRRREEAGHDRLPRAGVKRSAARAGCGGWPRPQSRSARRKRDVGKGSRV</sequence>
<dbReference type="Pfam" id="PF08241">
    <property type="entry name" value="Methyltransf_11"/>
    <property type="match status" value="1"/>
</dbReference>
<feature type="region of interest" description="Disordered" evidence="1">
    <location>
        <begin position="141"/>
        <end position="192"/>
    </location>
</feature>
<feature type="compositionally biased region" description="Basic and acidic residues" evidence="1">
    <location>
        <begin position="145"/>
        <end position="156"/>
    </location>
</feature>
<organism evidence="3">
    <name type="scientific">Tetraselmis sp. GSL018</name>
    <dbReference type="NCBI Taxonomy" id="582737"/>
    <lineage>
        <taxon>Eukaryota</taxon>
        <taxon>Viridiplantae</taxon>
        <taxon>Chlorophyta</taxon>
        <taxon>core chlorophytes</taxon>
        <taxon>Chlorodendrophyceae</taxon>
        <taxon>Chlorodendrales</taxon>
        <taxon>Chlorodendraceae</taxon>
        <taxon>Tetraselmis</taxon>
    </lineage>
</organism>
<reference evidence="3" key="1">
    <citation type="submission" date="2014-05" db="EMBL/GenBank/DDBJ databases">
        <title>The transcriptome of the halophilic microalga Tetraselmis sp. GSL018 isolated from the Great Salt Lake, Utah.</title>
        <authorList>
            <person name="Jinkerson R.E."/>
            <person name="D'Adamo S."/>
            <person name="Posewitz M.C."/>
        </authorList>
    </citation>
    <scope>NUCLEOTIDE SEQUENCE</scope>
    <source>
        <strain evidence="3">GSL018</strain>
    </source>
</reference>
<dbReference type="SUPFAM" id="SSF53335">
    <property type="entry name" value="S-adenosyl-L-methionine-dependent methyltransferases"/>
    <property type="match status" value="1"/>
</dbReference>
<dbReference type="EMBL" id="GBEZ01014447">
    <property type="protein sequence ID" value="JAC71628.1"/>
    <property type="molecule type" value="Transcribed_RNA"/>
</dbReference>
<accession>A0A061RI46</accession>
<feature type="domain" description="Methyltransferase type 11" evidence="2">
    <location>
        <begin position="12"/>
        <end position="111"/>
    </location>
</feature>
<gene>
    <name evidence="3" type="ORF">TSPGSL018_1471</name>
</gene>
<feature type="compositionally biased region" description="Basic residues" evidence="1">
    <location>
        <begin position="179"/>
        <end position="192"/>
    </location>
</feature>
<dbReference type="GO" id="GO:0008757">
    <property type="term" value="F:S-adenosylmethionine-dependent methyltransferase activity"/>
    <property type="evidence" value="ECO:0007669"/>
    <property type="project" value="InterPro"/>
</dbReference>
<name>A0A061RI46_9CHLO</name>
<dbReference type="AlphaFoldDB" id="A0A061RI46"/>
<evidence type="ECO:0000256" key="1">
    <source>
        <dbReference type="SAM" id="MobiDB-lite"/>
    </source>
</evidence>
<dbReference type="InterPro" id="IPR029063">
    <property type="entry name" value="SAM-dependent_MTases_sf"/>
</dbReference>
<proteinExistence type="predicted"/>
<evidence type="ECO:0000259" key="2">
    <source>
        <dbReference type="Pfam" id="PF08241"/>
    </source>
</evidence>
<protein>
    <recommendedName>
        <fullName evidence="2">Methyltransferase type 11 domain-containing protein</fullName>
    </recommendedName>
</protein>
<evidence type="ECO:0000313" key="3">
    <source>
        <dbReference type="EMBL" id="JAC71628.1"/>
    </source>
</evidence>
<dbReference type="InterPro" id="IPR013216">
    <property type="entry name" value="Methyltransf_11"/>
</dbReference>